<keyword evidence="3" id="KW-0460">Magnesium</keyword>
<dbReference type="Pfam" id="PF07460">
    <property type="entry name" value="NUMOD3"/>
    <property type="match status" value="1"/>
</dbReference>
<dbReference type="SUPFAM" id="SSF64496">
    <property type="entry name" value="DNA-binding domain of intron-encoded endonucleases"/>
    <property type="match status" value="1"/>
</dbReference>
<dbReference type="NCBIfam" id="TIGR01453">
    <property type="entry name" value="grpIintron_endo"/>
    <property type="match status" value="1"/>
</dbReference>
<comment type="similarity">
    <text evidence="2">To endonucleases of group I introns of fungi and phage.</text>
</comment>
<protein>
    <recommendedName>
        <fullName evidence="4">GIY-YIG domain-containing protein</fullName>
    </recommendedName>
</protein>
<evidence type="ECO:0000256" key="1">
    <source>
        <dbReference type="ARBA" id="ARBA00001946"/>
    </source>
</evidence>
<reference evidence="5" key="1">
    <citation type="submission" date="2017-08" db="EMBL/GenBank/DDBJ databases">
        <authorList>
            <person name="de Groot N.N."/>
        </authorList>
    </citation>
    <scope>NUCLEOTIDE SEQUENCE</scope>
</reference>
<dbReference type="EMBL" id="MF774688">
    <property type="protein sequence ID" value="ATI18506.1"/>
    <property type="molecule type" value="Genomic_DNA"/>
</dbReference>
<evidence type="ECO:0000259" key="4">
    <source>
        <dbReference type="PROSITE" id="PS50164"/>
    </source>
</evidence>
<dbReference type="InterPro" id="IPR006350">
    <property type="entry name" value="Intron_endoG1"/>
</dbReference>
<dbReference type="InterPro" id="IPR000305">
    <property type="entry name" value="GIY-YIG_endonuc"/>
</dbReference>
<dbReference type="SUPFAM" id="SSF82771">
    <property type="entry name" value="GIY-YIG endonuclease"/>
    <property type="match status" value="1"/>
</dbReference>
<dbReference type="PROSITE" id="PS50164">
    <property type="entry name" value="GIY_YIG"/>
    <property type="match status" value="1"/>
</dbReference>
<name>A0A291LGJ6_9CAUD</name>
<dbReference type="Pfam" id="PF01541">
    <property type="entry name" value="GIY-YIG"/>
    <property type="match status" value="1"/>
</dbReference>
<evidence type="ECO:0000313" key="5">
    <source>
        <dbReference type="EMBL" id="ATI18506.1"/>
    </source>
</evidence>
<dbReference type="SMART" id="SM00465">
    <property type="entry name" value="GIYc"/>
    <property type="match status" value="1"/>
</dbReference>
<comment type="cofactor">
    <cofactor evidence="1">
        <name>Mg(2+)</name>
        <dbReference type="ChEBI" id="CHEBI:18420"/>
    </cofactor>
</comment>
<dbReference type="GO" id="GO:0004519">
    <property type="term" value="F:endonuclease activity"/>
    <property type="evidence" value="ECO:0007669"/>
    <property type="project" value="InterPro"/>
</dbReference>
<feature type="domain" description="GIY-YIG" evidence="4">
    <location>
        <begin position="1"/>
        <end position="87"/>
    </location>
</feature>
<dbReference type="InterPro" id="IPR003611">
    <property type="entry name" value="NUMOD3"/>
</dbReference>
<accession>A0A291LGJ6</accession>
<organism evidence="5">
    <name type="scientific">Salmonella phage SP1a</name>
    <dbReference type="NCBI Taxonomy" id="2109652"/>
    <lineage>
        <taxon>Viruses</taxon>
        <taxon>Duplodnaviria</taxon>
        <taxon>Heunggongvirae</taxon>
        <taxon>Uroviricota</taxon>
        <taxon>Caudoviricetes</taxon>
        <taxon>Demerecviridae</taxon>
        <taxon>Markadamsvirinae</taxon>
        <taxon>Tequintavirus</taxon>
    </lineage>
</organism>
<dbReference type="InterPro" id="IPR035901">
    <property type="entry name" value="GIY-YIG_endonuc_sf"/>
</dbReference>
<dbReference type="GO" id="GO:0003677">
    <property type="term" value="F:DNA binding"/>
    <property type="evidence" value="ECO:0007669"/>
    <property type="project" value="InterPro"/>
</dbReference>
<dbReference type="Gene3D" id="3.40.1440.10">
    <property type="entry name" value="GIY-YIG endonuclease"/>
    <property type="match status" value="1"/>
</dbReference>
<sequence length="257" mass="29153">MIYIYSITQLSTGRQYVGSTKDIEARKRKHFHSLSKGNHHNAFLQRAYDKTGKQDFVFDILDTTEEVDQQFLLEEEWAKELGAEFNIGSYGGGDNLTNNPRREEIIKRIGESVRKHIASLSEEERKARWSRPGELNYNWKGGVSTRSKTCIDCGSLLALNNTNGEYCNSCRDRTSENNPFYGKKHTEEALSKMSQASKQYQESIREGKTPIPTHFKAVRVDGVEYVSMSAAARALGCSTATIGNRVRSPKFPTYEFV</sequence>
<evidence type="ECO:0000256" key="3">
    <source>
        <dbReference type="ARBA" id="ARBA00022842"/>
    </source>
</evidence>
<evidence type="ECO:0000256" key="2">
    <source>
        <dbReference type="ARBA" id="ARBA00010045"/>
    </source>
</evidence>
<proteinExistence type="predicted"/>